<feature type="domain" description="FecR N-terminal" evidence="2">
    <location>
        <begin position="13"/>
        <end position="53"/>
    </location>
</feature>
<reference evidence="3" key="1">
    <citation type="submission" date="2018-11" db="EMBL/GenBank/DDBJ databases">
        <authorList>
            <consortium name="Genoscope - CEA"/>
            <person name="William W."/>
        </authorList>
    </citation>
    <scope>NUCLEOTIDE SEQUENCE [LARGE SCALE GENOMIC DNA]</scope>
    <source>
        <strain evidence="3">T9AD</strain>
    </source>
</reference>
<dbReference type="InterPro" id="IPR012373">
    <property type="entry name" value="Ferrdict_sens_TM"/>
</dbReference>
<dbReference type="Gene3D" id="2.60.120.1440">
    <property type="match status" value="1"/>
</dbReference>
<name>A0A653B9X8_ECTOL</name>
<dbReference type="PIRSF" id="PIRSF018266">
    <property type="entry name" value="FecR"/>
    <property type="match status" value="1"/>
</dbReference>
<sequence length="319" mass="35173">MSELRVDPTSPDEQAALWFARRHGDAFGARDEADLQAWLAADPAHAEAYADLQLLWQDMAQLPRPPIPAERPAPRRRWRRWRSLAAAACLVLLALLPAWLDVSPDGALTLVSGPQTPREVTLEDGSRIHLNRNTRLEVRLLAERREVELVQGQAFFEVARDVQRPFRVQAGEGSVQVLGTRFDVRRGRELLTVSVESGRVALQPRADAPLVELLAGDRAVYDGNRGTLLRSRVADGEVASWRSGRLVFQQWPLAQLLDELSQYGATPVSFGDAALAARQVSGSVDLARPDDFLSALPVLLPVKVEPLDDGSVRLISAPE</sequence>
<dbReference type="OrthoDB" id="7026278at2"/>
<proteinExistence type="predicted"/>
<evidence type="ECO:0000259" key="2">
    <source>
        <dbReference type="Pfam" id="PF16220"/>
    </source>
</evidence>
<organism evidence="3">
    <name type="scientific">Ectopseudomonas oleovorans</name>
    <name type="common">Pseudomonas oleovorans</name>
    <dbReference type="NCBI Taxonomy" id="301"/>
    <lineage>
        <taxon>Bacteria</taxon>
        <taxon>Pseudomonadati</taxon>
        <taxon>Pseudomonadota</taxon>
        <taxon>Gammaproteobacteria</taxon>
        <taxon>Pseudomonadales</taxon>
        <taxon>Pseudomonadaceae</taxon>
        <taxon>Ectopseudomonas</taxon>
    </lineage>
</organism>
<dbReference type="InterPro" id="IPR006860">
    <property type="entry name" value="FecR"/>
</dbReference>
<dbReference type="GO" id="GO:0016989">
    <property type="term" value="F:sigma factor antagonist activity"/>
    <property type="evidence" value="ECO:0007669"/>
    <property type="project" value="TreeGrafter"/>
</dbReference>
<dbReference type="PANTHER" id="PTHR30273">
    <property type="entry name" value="PERIPLASMIC SIGNAL SENSOR AND SIGMA FACTOR ACTIVATOR FECR-RELATED"/>
    <property type="match status" value="1"/>
</dbReference>
<protein>
    <submittedName>
        <fullName evidence="3">FecR family protein</fullName>
    </submittedName>
</protein>
<feature type="domain" description="FecR protein" evidence="1">
    <location>
        <begin position="111"/>
        <end position="200"/>
    </location>
</feature>
<dbReference type="InterPro" id="IPR032623">
    <property type="entry name" value="FecR_N"/>
</dbReference>
<accession>A0A653B9X8</accession>
<evidence type="ECO:0000259" key="1">
    <source>
        <dbReference type="Pfam" id="PF04773"/>
    </source>
</evidence>
<dbReference type="Pfam" id="PF16220">
    <property type="entry name" value="DUF4880"/>
    <property type="match status" value="1"/>
</dbReference>
<dbReference type="AlphaFoldDB" id="A0A653B9X8"/>
<evidence type="ECO:0000313" key="3">
    <source>
        <dbReference type="EMBL" id="VDN65464.1"/>
    </source>
</evidence>
<dbReference type="Pfam" id="PF04773">
    <property type="entry name" value="FecR"/>
    <property type="match status" value="1"/>
</dbReference>
<dbReference type="EMBL" id="LR130779">
    <property type="protein sequence ID" value="VDN65464.1"/>
    <property type="molecule type" value="Genomic_DNA"/>
</dbReference>
<dbReference type="PANTHER" id="PTHR30273:SF2">
    <property type="entry name" value="PROTEIN FECR"/>
    <property type="match status" value="1"/>
</dbReference>
<gene>
    <name evidence="3" type="ORF">POT9AD_4489</name>
</gene>